<organism evidence="1 2">
    <name type="scientific">Leptospira noguchii str. 2001034031</name>
    <dbReference type="NCBI Taxonomy" id="1193053"/>
    <lineage>
        <taxon>Bacteria</taxon>
        <taxon>Pseudomonadati</taxon>
        <taxon>Spirochaetota</taxon>
        <taxon>Spirochaetia</taxon>
        <taxon>Leptospirales</taxon>
        <taxon>Leptospiraceae</taxon>
        <taxon>Leptospira</taxon>
    </lineage>
</organism>
<gene>
    <name evidence="1" type="ORF">LEP1GSC024_2847</name>
</gene>
<accession>M6YM46</accession>
<comment type="caution">
    <text evidence="1">The sequence shown here is derived from an EMBL/GenBank/DDBJ whole genome shotgun (WGS) entry which is preliminary data.</text>
</comment>
<proteinExistence type="predicted"/>
<name>M6YM46_9LEPT</name>
<sequence>MSTYAILVAIGFDSPGSIRPGRLKNRFQVQFSNHPLDGKSFSDGVDSIL</sequence>
<evidence type="ECO:0000313" key="2">
    <source>
        <dbReference type="Proteomes" id="UP000012138"/>
    </source>
</evidence>
<dbReference type="Proteomes" id="UP000012138">
    <property type="component" value="Unassembled WGS sequence"/>
</dbReference>
<dbReference type="AlphaFoldDB" id="M6YM46"/>
<protein>
    <submittedName>
        <fullName evidence="1">Uncharacterized protein</fullName>
    </submittedName>
</protein>
<reference evidence="1 2" key="1">
    <citation type="submission" date="2013-01" db="EMBL/GenBank/DDBJ databases">
        <authorList>
            <person name="Harkins D.M."/>
            <person name="Durkin A.S."/>
            <person name="Brinkac L.M."/>
            <person name="Haft D.H."/>
            <person name="Selengut J.D."/>
            <person name="Sanka R."/>
            <person name="DePew J."/>
            <person name="Purushe J."/>
            <person name="Whelen A.C."/>
            <person name="Vinetz J.M."/>
            <person name="Sutton G.G."/>
            <person name="Nierman W.C."/>
            <person name="Fouts D.E."/>
        </authorList>
    </citation>
    <scope>NUCLEOTIDE SEQUENCE [LARGE SCALE GENOMIC DNA]</scope>
    <source>
        <strain evidence="1 2">2001034031</strain>
    </source>
</reference>
<evidence type="ECO:0000313" key="1">
    <source>
        <dbReference type="EMBL" id="EMO87398.1"/>
    </source>
</evidence>
<dbReference type="EMBL" id="AKXB02000152">
    <property type="protein sequence ID" value="EMO87398.1"/>
    <property type="molecule type" value="Genomic_DNA"/>
</dbReference>